<feature type="compositionally biased region" description="Polar residues" evidence="1">
    <location>
        <begin position="52"/>
        <end position="62"/>
    </location>
</feature>
<dbReference type="GO" id="GO:0020037">
    <property type="term" value="F:heme binding"/>
    <property type="evidence" value="ECO:0007669"/>
    <property type="project" value="InterPro"/>
</dbReference>
<evidence type="ECO:0000313" key="3">
    <source>
        <dbReference type="Proteomes" id="UP000271087"/>
    </source>
</evidence>
<dbReference type="Proteomes" id="UP000271087">
    <property type="component" value="Unassembled WGS sequence"/>
</dbReference>
<sequence>MGGETSKIRRPKSAGTKKSTTSQSTQKLTPEIKKADSIGCTDNLLNVDFGTRTRNSSRSSLDSNINRSRSGSICSSRSNLSRQKHPISSRDRHLIQSCFQNPHEIIGHKILQRANEKRNGFANFYNKLSNDERDEIEEEIKVLLKKTVANINFIDEVQRLAEEFGGKHVKFRALGFKPDFFGAYADATITECIFLDNAIHPAHHVLTAFSSFITMVFSSVRDGFYAEMRRMRRASNSFSTGSNSSCMRKTISGDFNNIDSLPRRSKCTRTVDGMRRLIANQTEEERHQQMSEQDKEWVTCEQNDVQPDLRMHSCEHVDRVLQFQIYFILSRINAEDQNRFLNMDSSTIVYNEALIMIEDLCLQIANKVLNQLECHHRINQAASLDIKLLANIITTRLRNVKTLKLTTNMRVQLQNDRSAAIFSHQLLETGWKDNS</sequence>
<dbReference type="OrthoDB" id="5814999at2759"/>
<feature type="region of interest" description="Disordered" evidence="1">
    <location>
        <begin position="1"/>
        <end position="33"/>
    </location>
</feature>
<feature type="compositionally biased region" description="Low complexity" evidence="1">
    <location>
        <begin position="13"/>
        <end position="27"/>
    </location>
</feature>
<dbReference type="Gene3D" id="1.10.490.10">
    <property type="entry name" value="Globins"/>
    <property type="match status" value="1"/>
</dbReference>
<gene>
    <name evidence="2" type="ORF">NOO_LOCUS6009</name>
</gene>
<name>A0A182ED61_ONCOC</name>
<dbReference type="GO" id="GO:0019825">
    <property type="term" value="F:oxygen binding"/>
    <property type="evidence" value="ECO:0007669"/>
    <property type="project" value="InterPro"/>
</dbReference>
<reference evidence="4" key="1">
    <citation type="submission" date="2016-06" db="UniProtKB">
        <authorList>
            <consortium name="WormBaseParasite"/>
        </authorList>
    </citation>
    <scope>IDENTIFICATION</scope>
</reference>
<organism evidence="4">
    <name type="scientific">Onchocerca ochengi</name>
    <name type="common">Filarial nematode worm</name>
    <dbReference type="NCBI Taxonomy" id="42157"/>
    <lineage>
        <taxon>Eukaryota</taxon>
        <taxon>Metazoa</taxon>
        <taxon>Ecdysozoa</taxon>
        <taxon>Nematoda</taxon>
        <taxon>Chromadorea</taxon>
        <taxon>Rhabditida</taxon>
        <taxon>Spirurina</taxon>
        <taxon>Spiruromorpha</taxon>
        <taxon>Filarioidea</taxon>
        <taxon>Onchocercidae</taxon>
        <taxon>Onchocerca</taxon>
    </lineage>
</organism>
<keyword evidence="3" id="KW-1185">Reference proteome</keyword>
<evidence type="ECO:0000256" key="1">
    <source>
        <dbReference type="SAM" id="MobiDB-lite"/>
    </source>
</evidence>
<accession>A0A182ED61</accession>
<dbReference type="InterPro" id="IPR012292">
    <property type="entry name" value="Globin/Proto"/>
</dbReference>
<evidence type="ECO:0000313" key="2">
    <source>
        <dbReference type="EMBL" id="VDK80476.1"/>
    </source>
</evidence>
<protein>
    <submittedName>
        <fullName evidence="4">Globin family profile domain-containing protein</fullName>
    </submittedName>
</protein>
<evidence type="ECO:0000313" key="4">
    <source>
        <dbReference type="WBParaSite" id="nOo.2.0.1.t06009-RA"/>
    </source>
</evidence>
<dbReference type="AlphaFoldDB" id="A0A182ED61"/>
<feature type="region of interest" description="Disordered" evidence="1">
    <location>
        <begin position="51"/>
        <end position="92"/>
    </location>
</feature>
<feature type="compositionally biased region" description="Low complexity" evidence="1">
    <location>
        <begin position="63"/>
        <end position="81"/>
    </location>
</feature>
<dbReference type="EMBL" id="UYRW01001753">
    <property type="protein sequence ID" value="VDK80476.1"/>
    <property type="molecule type" value="Genomic_DNA"/>
</dbReference>
<proteinExistence type="predicted"/>
<reference evidence="2 3" key="2">
    <citation type="submission" date="2018-08" db="EMBL/GenBank/DDBJ databases">
        <authorList>
            <person name="Laetsch R D."/>
            <person name="Stevens L."/>
            <person name="Kumar S."/>
            <person name="Blaxter L. M."/>
        </authorList>
    </citation>
    <scope>NUCLEOTIDE SEQUENCE [LARGE SCALE GENOMIC DNA]</scope>
</reference>
<dbReference type="WBParaSite" id="nOo.2.0.1.t06009-RA">
    <property type="protein sequence ID" value="nOo.2.0.1.t06009-RA"/>
    <property type="gene ID" value="nOo.2.0.1.g06009"/>
</dbReference>